<keyword evidence="1" id="KW-0732">Signal</keyword>
<keyword evidence="3" id="KW-1185">Reference proteome</keyword>
<dbReference type="Proteomes" id="UP000315995">
    <property type="component" value="Chromosome"/>
</dbReference>
<proteinExistence type="predicted"/>
<evidence type="ECO:0008006" key="4">
    <source>
        <dbReference type="Google" id="ProtNLM"/>
    </source>
</evidence>
<name>A0A4Y6PSF5_PERCE</name>
<dbReference type="RefSeq" id="WP_141197648.1">
    <property type="nucleotide sequence ID" value="NZ_CP041186.1"/>
</dbReference>
<dbReference type="AlphaFoldDB" id="A0A4Y6PSF5"/>
<protein>
    <recommendedName>
        <fullName evidence="4">Outer membrane beta-barrel domain-containing protein</fullName>
    </recommendedName>
</protein>
<accession>A0A4Y6PSF5</accession>
<dbReference type="EMBL" id="CP041186">
    <property type="protein sequence ID" value="QDG51163.1"/>
    <property type="molecule type" value="Genomic_DNA"/>
</dbReference>
<dbReference type="PROSITE" id="PS51257">
    <property type="entry name" value="PROKAR_LIPOPROTEIN"/>
    <property type="match status" value="1"/>
</dbReference>
<sequence>MPKRITAPAQTAVAAAACLLVLSAGASPAAAQEPDERMSQRAADYLLHDQHLPDETVQLRIALGPRFDDAVDYRELGAEAYLFRWGVTDRINWGFPLYGSFVVDESASGRVLLNGGLGGFGFDSQENFWTDFSLGGAYQHLAAPDTVWTFSLVGIERRNWTTDEGGLTLFAAANRTVAFGERWSFGFGVGASYFSRTNRLLDAAEDEASVVIGAVGSNNRPLVQFRVWGGLHAYVASRLRVFFSDGVYPVHEHLGGFNWFF</sequence>
<gene>
    <name evidence="2" type="ORF">FIV42_10565</name>
</gene>
<evidence type="ECO:0000313" key="3">
    <source>
        <dbReference type="Proteomes" id="UP000315995"/>
    </source>
</evidence>
<evidence type="ECO:0000313" key="2">
    <source>
        <dbReference type="EMBL" id="QDG51163.1"/>
    </source>
</evidence>
<feature type="chain" id="PRO_5030106356" description="Outer membrane beta-barrel domain-containing protein" evidence="1">
    <location>
        <begin position="32"/>
        <end position="261"/>
    </location>
</feature>
<reference evidence="2 3" key="1">
    <citation type="submission" date="2019-06" db="EMBL/GenBank/DDBJ databases">
        <title>Persicimonas caeni gen. nov., sp. nov., a predatory bacterium isolated from solar saltern.</title>
        <authorList>
            <person name="Wang S."/>
        </authorList>
    </citation>
    <scope>NUCLEOTIDE SEQUENCE [LARGE SCALE GENOMIC DNA]</scope>
    <source>
        <strain evidence="2 3">YN101</strain>
    </source>
</reference>
<organism evidence="2 3">
    <name type="scientific">Persicimonas caeni</name>
    <dbReference type="NCBI Taxonomy" id="2292766"/>
    <lineage>
        <taxon>Bacteria</taxon>
        <taxon>Deltaproteobacteria</taxon>
        <taxon>Bradymonadales</taxon>
        <taxon>Bradymonadaceae</taxon>
        <taxon>Persicimonas</taxon>
    </lineage>
</organism>
<feature type="signal peptide" evidence="1">
    <location>
        <begin position="1"/>
        <end position="31"/>
    </location>
</feature>
<accession>A0A5B8Y417</accession>
<evidence type="ECO:0000256" key="1">
    <source>
        <dbReference type="SAM" id="SignalP"/>
    </source>
</evidence>